<comment type="similarity">
    <text evidence="11 12">Belongs to the TonB-dependent receptor family.</text>
</comment>
<evidence type="ECO:0000256" key="2">
    <source>
        <dbReference type="ARBA" id="ARBA00022448"/>
    </source>
</evidence>
<dbReference type="InterPro" id="IPR036942">
    <property type="entry name" value="Beta-barrel_TonB_sf"/>
</dbReference>
<organism evidence="16 17">
    <name type="scientific">Spongiibacter pelagi</name>
    <dbReference type="NCBI Taxonomy" id="2760804"/>
    <lineage>
        <taxon>Bacteria</taxon>
        <taxon>Pseudomonadati</taxon>
        <taxon>Pseudomonadota</taxon>
        <taxon>Gammaproteobacteria</taxon>
        <taxon>Cellvibrionales</taxon>
        <taxon>Spongiibacteraceae</taxon>
        <taxon>Spongiibacter</taxon>
    </lineage>
</organism>
<evidence type="ECO:0000256" key="1">
    <source>
        <dbReference type="ARBA" id="ARBA00004571"/>
    </source>
</evidence>
<keyword evidence="3 11" id="KW-1134">Transmembrane beta strand</keyword>
<keyword evidence="8 12" id="KW-0798">TonB box</keyword>
<keyword evidence="7" id="KW-0406">Ion transport</keyword>
<keyword evidence="5 11" id="KW-0812">Transmembrane</keyword>
<evidence type="ECO:0000256" key="12">
    <source>
        <dbReference type="RuleBase" id="RU003357"/>
    </source>
</evidence>
<name>A0A927GXJ1_9GAMM</name>
<comment type="caution">
    <text evidence="16">The sequence shown here is derived from an EMBL/GenBank/DDBJ whole genome shotgun (WGS) entry which is preliminary data.</text>
</comment>
<evidence type="ECO:0000256" key="5">
    <source>
        <dbReference type="ARBA" id="ARBA00022692"/>
    </source>
</evidence>
<evidence type="ECO:0000259" key="15">
    <source>
        <dbReference type="Pfam" id="PF07715"/>
    </source>
</evidence>
<evidence type="ECO:0000259" key="14">
    <source>
        <dbReference type="Pfam" id="PF00593"/>
    </source>
</evidence>
<evidence type="ECO:0000256" key="3">
    <source>
        <dbReference type="ARBA" id="ARBA00022452"/>
    </source>
</evidence>
<dbReference type="PANTHER" id="PTHR32552:SF81">
    <property type="entry name" value="TONB-DEPENDENT OUTER MEMBRANE RECEPTOR"/>
    <property type="match status" value="1"/>
</dbReference>
<dbReference type="GO" id="GO:0009279">
    <property type="term" value="C:cell outer membrane"/>
    <property type="evidence" value="ECO:0007669"/>
    <property type="project" value="UniProtKB-SubCell"/>
</dbReference>
<dbReference type="InterPro" id="IPR012910">
    <property type="entry name" value="Plug_dom"/>
</dbReference>
<dbReference type="Pfam" id="PF07715">
    <property type="entry name" value="Plug"/>
    <property type="match status" value="1"/>
</dbReference>
<dbReference type="EMBL" id="JACXLD010000016">
    <property type="protein sequence ID" value="MBD2860223.1"/>
    <property type="molecule type" value="Genomic_DNA"/>
</dbReference>
<gene>
    <name evidence="16" type="ORF">IB286_14575</name>
</gene>
<evidence type="ECO:0000256" key="7">
    <source>
        <dbReference type="ARBA" id="ARBA00023065"/>
    </source>
</evidence>
<keyword evidence="13" id="KW-0732">Signal</keyword>
<dbReference type="Gene3D" id="2.40.170.20">
    <property type="entry name" value="TonB-dependent receptor, beta-barrel domain"/>
    <property type="match status" value="1"/>
</dbReference>
<dbReference type="GO" id="GO:0006826">
    <property type="term" value="P:iron ion transport"/>
    <property type="evidence" value="ECO:0007669"/>
    <property type="project" value="UniProtKB-KW"/>
</dbReference>
<accession>A0A927GXJ1</accession>
<evidence type="ECO:0000256" key="11">
    <source>
        <dbReference type="PROSITE-ProRule" id="PRU01360"/>
    </source>
</evidence>
<keyword evidence="17" id="KW-1185">Reference proteome</keyword>
<dbReference type="RefSeq" id="WP_190766815.1">
    <property type="nucleotide sequence ID" value="NZ_JACXLD010000016.1"/>
</dbReference>
<feature type="domain" description="TonB-dependent receptor-like beta-barrel" evidence="14">
    <location>
        <begin position="279"/>
        <end position="750"/>
    </location>
</feature>
<evidence type="ECO:0000256" key="4">
    <source>
        <dbReference type="ARBA" id="ARBA00022496"/>
    </source>
</evidence>
<dbReference type="AlphaFoldDB" id="A0A927GXJ1"/>
<reference evidence="16" key="1">
    <citation type="submission" date="2020-09" db="EMBL/GenBank/DDBJ databases">
        <authorList>
            <person name="Yoon J.-W."/>
        </authorList>
    </citation>
    <scope>NUCLEOTIDE SEQUENCE</scope>
    <source>
        <strain evidence="16">KMU-158</strain>
    </source>
</reference>
<feature type="chain" id="PRO_5037818181" evidence="13">
    <location>
        <begin position="22"/>
        <end position="785"/>
    </location>
</feature>
<evidence type="ECO:0000256" key="13">
    <source>
        <dbReference type="SAM" id="SignalP"/>
    </source>
</evidence>
<sequence length="785" mass="86955">MKLSKLSLFILGTFLTSQSQANANSSNSRAIEEIIVTAQKREEAVQDVPISMSVMNDDFITEQGINDLATAMLYVPSVKVTAAGFFAAPNARGFTFNNNNKAFEPPLGLAIDGLPYTRIPYFLAATFDLQRIEVLRGPQGTTFGKNTTAGLIHMLTKNPTDELSGALNIQGGEYNRRRYEGVISGPIIKDFLNIRIAGFSDVRDGYIKNTTHDARPGAQKDFLGHDRDGFRIKAEFTDLAGSNLRLSYEEVNLVDRGTGAEIIRAKPEVQEYMRQFDPNTDFTADNNTASMDYPDGRSVTIKTFNSQWDMDFSNWGLVVVGGYSQLSNSLTADIDFSPAPASYALGGDTSPTTTLEARLISPTLDGLFGLTEIGGLSLGSSDFIMGGFYQNREINDSTMRFVFDVPVYLGMIAAASPNTSGLAPLIGLYPTFTEGTILEDATQNFEQRAETAAFFGEAKWNFHQDFTAQLGFRVSDEEKSAAWQQVYNNPQPSVLLPENGLEEFEAERSMKDSQFQYKVSLNWHPSDDISIFAHQAKAVKGGGFNAFSFRGVDDELQYSPEYTTEYAINAKTFWLDKTLVLNLGIYRMEVEDFQVLIRDAERANLGVGVSRVTNAAEARAQGFEGDFQWNPLAWLTLIGTIGYNETEYLNFTRNECPADRPMPGGCDATGKSFPFTPEWNNTLTTIFRTPIGSSGLEFTASATIENYSEQFLDVDLDERKIQEGFSRYKASIGLSHPIQGWSIKVVGENLTDQRSGVRQGDLFEGVFVESVEIPRMIYGQLAWSF</sequence>
<proteinExistence type="inferred from homology"/>
<dbReference type="PANTHER" id="PTHR32552">
    <property type="entry name" value="FERRICHROME IRON RECEPTOR-RELATED"/>
    <property type="match status" value="1"/>
</dbReference>
<evidence type="ECO:0000256" key="10">
    <source>
        <dbReference type="ARBA" id="ARBA00023237"/>
    </source>
</evidence>
<evidence type="ECO:0000313" key="16">
    <source>
        <dbReference type="EMBL" id="MBD2860223.1"/>
    </source>
</evidence>
<keyword evidence="9 11" id="KW-0472">Membrane</keyword>
<feature type="signal peptide" evidence="13">
    <location>
        <begin position="1"/>
        <end position="21"/>
    </location>
</feature>
<evidence type="ECO:0000256" key="6">
    <source>
        <dbReference type="ARBA" id="ARBA00023004"/>
    </source>
</evidence>
<evidence type="ECO:0000256" key="9">
    <source>
        <dbReference type="ARBA" id="ARBA00023136"/>
    </source>
</evidence>
<feature type="domain" description="TonB-dependent receptor plug" evidence="15">
    <location>
        <begin position="45"/>
        <end position="150"/>
    </location>
</feature>
<dbReference type="Pfam" id="PF00593">
    <property type="entry name" value="TonB_dep_Rec_b-barrel"/>
    <property type="match status" value="1"/>
</dbReference>
<keyword evidence="6" id="KW-0408">Iron</keyword>
<dbReference type="Proteomes" id="UP000610558">
    <property type="component" value="Unassembled WGS sequence"/>
</dbReference>
<keyword evidence="2 11" id="KW-0813">Transport</keyword>
<keyword evidence="16" id="KW-0675">Receptor</keyword>
<dbReference type="PROSITE" id="PS52016">
    <property type="entry name" value="TONB_DEPENDENT_REC_3"/>
    <property type="match status" value="1"/>
</dbReference>
<evidence type="ECO:0000256" key="8">
    <source>
        <dbReference type="ARBA" id="ARBA00023077"/>
    </source>
</evidence>
<evidence type="ECO:0000313" key="17">
    <source>
        <dbReference type="Proteomes" id="UP000610558"/>
    </source>
</evidence>
<protein>
    <submittedName>
        <fullName evidence="16">TonB-dependent receptor</fullName>
    </submittedName>
</protein>
<keyword evidence="4" id="KW-0410">Iron transport</keyword>
<keyword evidence="10 11" id="KW-0998">Cell outer membrane</keyword>
<dbReference type="SUPFAM" id="SSF56935">
    <property type="entry name" value="Porins"/>
    <property type="match status" value="1"/>
</dbReference>
<dbReference type="InterPro" id="IPR000531">
    <property type="entry name" value="Beta-barrel_TonB"/>
</dbReference>
<comment type="subcellular location">
    <subcellularLocation>
        <location evidence="1 11">Cell outer membrane</location>
        <topology evidence="1 11">Multi-pass membrane protein</topology>
    </subcellularLocation>
</comment>
<dbReference type="InterPro" id="IPR039426">
    <property type="entry name" value="TonB-dep_rcpt-like"/>
</dbReference>